<dbReference type="EMBL" id="BONH01000022">
    <property type="protein sequence ID" value="GIF99574.1"/>
    <property type="molecule type" value="Genomic_DNA"/>
</dbReference>
<evidence type="ECO:0000313" key="1">
    <source>
        <dbReference type="EMBL" id="GIF99574.1"/>
    </source>
</evidence>
<dbReference type="InterPro" id="IPR008183">
    <property type="entry name" value="Aldose_1/G6P_1-epimerase"/>
</dbReference>
<evidence type="ECO:0000313" key="2">
    <source>
        <dbReference type="Proteomes" id="UP000659904"/>
    </source>
</evidence>
<protein>
    <submittedName>
        <fullName evidence="1">Aldose 1-epimerase</fullName>
    </submittedName>
</protein>
<gene>
    <name evidence="1" type="primary">galM</name>
    <name evidence="1" type="ORF">Cci01nite_46680</name>
</gene>
<dbReference type="GO" id="GO:0004034">
    <property type="term" value="F:aldose 1-epimerase activity"/>
    <property type="evidence" value="ECO:0007669"/>
    <property type="project" value="TreeGrafter"/>
</dbReference>
<dbReference type="GO" id="GO:0006006">
    <property type="term" value="P:glucose metabolic process"/>
    <property type="evidence" value="ECO:0007669"/>
    <property type="project" value="TreeGrafter"/>
</dbReference>
<name>A0A8J3KPA2_9ACTN</name>
<dbReference type="PANTHER" id="PTHR10091">
    <property type="entry name" value="ALDOSE-1-EPIMERASE"/>
    <property type="match status" value="1"/>
</dbReference>
<reference evidence="1 2" key="1">
    <citation type="submission" date="2021-01" db="EMBL/GenBank/DDBJ databases">
        <title>Whole genome shotgun sequence of Catellatospora citrea NBRC 14495.</title>
        <authorList>
            <person name="Komaki H."/>
            <person name="Tamura T."/>
        </authorList>
    </citation>
    <scope>NUCLEOTIDE SEQUENCE [LARGE SCALE GENOMIC DNA]</scope>
    <source>
        <strain evidence="1 2">NBRC 14495</strain>
    </source>
</reference>
<dbReference type="AlphaFoldDB" id="A0A8J3KPA2"/>
<dbReference type="Gene3D" id="2.70.98.10">
    <property type="match status" value="1"/>
</dbReference>
<organism evidence="1 2">
    <name type="scientific">Catellatospora citrea</name>
    <dbReference type="NCBI Taxonomy" id="53366"/>
    <lineage>
        <taxon>Bacteria</taxon>
        <taxon>Bacillati</taxon>
        <taxon>Actinomycetota</taxon>
        <taxon>Actinomycetes</taxon>
        <taxon>Micromonosporales</taxon>
        <taxon>Micromonosporaceae</taxon>
        <taxon>Catellatospora</taxon>
    </lineage>
</organism>
<dbReference type="GO" id="GO:0030246">
    <property type="term" value="F:carbohydrate binding"/>
    <property type="evidence" value="ECO:0007669"/>
    <property type="project" value="InterPro"/>
</dbReference>
<accession>A0A8J3KPA2</accession>
<comment type="caution">
    <text evidence="1">The sequence shown here is derived from an EMBL/GenBank/DDBJ whole genome shotgun (WGS) entry which is preliminary data.</text>
</comment>
<keyword evidence="2" id="KW-1185">Reference proteome</keyword>
<dbReference type="InterPro" id="IPR037480">
    <property type="entry name" value="YihR-like"/>
</dbReference>
<dbReference type="Proteomes" id="UP000659904">
    <property type="component" value="Unassembled WGS sequence"/>
</dbReference>
<dbReference type="SUPFAM" id="SSF74650">
    <property type="entry name" value="Galactose mutarotase-like"/>
    <property type="match status" value="1"/>
</dbReference>
<dbReference type="RefSeq" id="WP_239165599.1">
    <property type="nucleotide sequence ID" value="NZ_BONH01000022.1"/>
</dbReference>
<dbReference type="InterPro" id="IPR014718">
    <property type="entry name" value="GH-type_carb-bd"/>
</dbReference>
<dbReference type="GO" id="GO:0033499">
    <property type="term" value="P:galactose catabolic process via UDP-galactose, Leloir pathway"/>
    <property type="evidence" value="ECO:0007669"/>
    <property type="project" value="TreeGrafter"/>
</dbReference>
<dbReference type="CDD" id="cd09022">
    <property type="entry name" value="Aldose_epim_Ec_YihR"/>
    <property type="match status" value="1"/>
</dbReference>
<dbReference type="PANTHER" id="PTHR10091:SF0">
    <property type="entry name" value="GALACTOSE MUTAROTASE"/>
    <property type="match status" value="1"/>
</dbReference>
<dbReference type="InterPro" id="IPR011013">
    <property type="entry name" value="Gal_mutarotase_sf_dom"/>
</dbReference>
<sequence length="307" mass="33422">MTNFRPSGTQWTLSHGDQTATVVEVGGGLRGYSVGGTEILDGYAEGELCPAGSGQLLMPWPNRIRDGHYRHAGQAHQLPLSEPSLHNAIHGLVRWLPWHVAEQSDGLLALECGLEPQIGYPWRLDLRVEYRLGDLGLTVTHHVANRSADPAPFGVGTHPYLRIPGHAVDELTLTVPARTRLLVDGRMLPIGAAKVAGGEFDFTEPRRIGALELDTAFGDLVRDGDGGSTVSISAPDGRAVHVWADANFHWWQLFTAHTLTGERHRRAVAIEPMTCPPDAMRSGRDLIELAPDETWQGTWGIRADLGA</sequence>
<proteinExistence type="predicted"/>
<dbReference type="Pfam" id="PF01263">
    <property type="entry name" value="Aldose_epim"/>
    <property type="match status" value="1"/>
</dbReference>